<protein>
    <submittedName>
        <fullName evidence="1">Uncharacterized protein</fullName>
    </submittedName>
</protein>
<evidence type="ECO:0000313" key="2">
    <source>
        <dbReference type="Proteomes" id="UP000807769"/>
    </source>
</evidence>
<dbReference type="OrthoDB" id="2688400at2759"/>
<dbReference type="AlphaFoldDB" id="A0A9P7EPC5"/>
<dbReference type="Proteomes" id="UP000807769">
    <property type="component" value="Unassembled WGS sequence"/>
</dbReference>
<dbReference type="RefSeq" id="XP_041200358.1">
    <property type="nucleotide sequence ID" value="XM_041332248.1"/>
</dbReference>
<accession>A0A9P7EPC5</accession>
<keyword evidence="2" id="KW-1185">Reference proteome</keyword>
<sequence>MRQELQPYRPNNIIQYHKIIFDLRTTEKISKHTQAMTSLMDCIKHIEYECVEILVYTHSETFQGDLWGRFEESEIIGRGKSKKTMPGKPMVYTVDQFFAGLFVSGIEDYVKGSTLWMLACSHMVWEPDTFKLFKDCIKHYEVEHTFAFGAELFHACLTTPLITSYVEHVLIEGFEVQEVMQDLLLACPWLANHSSIIHLHVANSAFHHRRPTMAEYKQGVICIPGEQPPIRQSFALPMFQLYCITSHPSVLNKSKFTCKNLKCGHTITYTMPKQPHIILFSKGHCGTSTMSGQHIIIVLTMINFKYPPNSINS</sequence>
<proteinExistence type="predicted"/>
<reference evidence="1" key="1">
    <citation type="journal article" date="2020" name="New Phytol.">
        <title>Comparative genomics reveals dynamic genome evolution in host specialist ectomycorrhizal fungi.</title>
        <authorList>
            <person name="Lofgren L.A."/>
            <person name="Nguyen N.H."/>
            <person name="Vilgalys R."/>
            <person name="Ruytinx J."/>
            <person name="Liao H.L."/>
            <person name="Branco S."/>
            <person name="Kuo A."/>
            <person name="LaButti K."/>
            <person name="Lipzen A."/>
            <person name="Andreopoulos W."/>
            <person name="Pangilinan J."/>
            <person name="Riley R."/>
            <person name="Hundley H."/>
            <person name="Na H."/>
            <person name="Barry K."/>
            <person name="Grigoriev I.V."/>
            <person name="Stajich J.E."/>
            <person name="Kennedy P.G."/>
        </authorList>
    </citation>
    <scope>NUCLEOTIDE SEQUENCE</scope>
    <source>
        <strain evidence="1">MN1</strain>
    </source>
</reference>
<organism evidence="1 2">
    <name type="scientific">Suillus subaureus</name>
    <dbReference type="NCBI Taxonomy" id="48587"/>
    <lineage>
        <taxon>Eukaryota</taxon>
        <taxon>Fungi</taxon>
        <taxon>Dikarya</taxon>
        <taxon>Basidiomycota</taxon>
        <taxon>Agaricomycotina</taxon>
        <taxon>Agaricomycetes</taxon>
        <taxon>Agaricomycetidae</taxon>
        <taxon>Boletales</taxon>
        <taxon>Suillineae</taxon>
        <taxon>Suillaceae</taxon>
        <taxon>Suillus</taxon>
    </lineage>
</organism>
<comment type="caution">
    <text evidence="1">The sequence shown here is derived from an EMBL/GenBank/DDBJ whole genome shotgun (WGS) entry which is preliminary data.</text>
</comment>
<name>A0A9P7EPC5_9AGAM</name>
<evidence type="ECO:0000313" key="1">
    <source>
        <dbReference type="EMBL" id="KAG1827511.1"/>
    </source>
</evidence>
<dbReference type="EMBL" id="JABBWG010000001">
    <property type="protein sequence ID" value="KAG1827511.1"/>
    <property type="molecule type" value="Genomic_DNA"/>
</dbReference>
<dbReference type="GeneID" id="64626265"/>
<gene>
    <name evidence="1" type="ORF">BJ212DRAFT_1294762</name>
</gene>